<dbReference type="OMA" id="KQEFMDS"/>
<dbReference type="Proteomes" id="UP000006671">
    <property type="component" value="Unassembled WGS sequence"/>
</dbReference>
<accession>D2VUN9</accession>
<keyword evidence="3" id="KW-1185">Reference proteome</keyword>
<dbReference type="AlphaFoldDB" id="D2VUN9"/>
<dbReference type="InParanoid" id="D2VUN9"/>
<dbReference type="KEGG" id="ngr:NAEGRDRAFT_72731"/>
<sequence length="111" mass="12968">MVRMGERASRFTILVMFSSMLVANLFVMGKAISGEPIRIKGFETKEEGRRTLSRLYEIDSYDKLKQEFLDSFKPSTKSEEEIQREIEVISEKESATKIKEDDETFYVKIKK</sequence>
<protein>
    <submittedName>
        <fullName evidence="2">Predicted protein</fullName>
    </submittedName>
</protein>
<feature type="transmembrane region" description="Helical" evidence="1">
    <location>
        <begin position="12"/>
        <end position="32"/>
    </location>
</feature>
<keyword evidence="1" id="KW-1133">Transmembrane helix</keyword>
<keyword evidence="1" id="KW-0812">Transmembrane</keyword>
<gene>
    <name evidence="2" type="ORF">NAEGRDRAFT_72731</name>
</gene>
<evidence type="ECO:0000256" key="1">
    <source>
        <dbReference type="SAM" id="Phobius"/>
    </source>
</evidence>
<reference evidence="2 3" key="1">
    <citation type="journal article" date="2010" name="Cell">
        <title>The genome of Naegleria gruberi illuminates early eukaryotic versatility.</title>
        <authorList>
            <person name="Fritz-Laylin L.K."/>
            <person name="Prochnik S.E."/>
            <person name="Ginger M.L."/>
            <person name="Dacks J.B."/>
            <person name="Carpenter M.L."/>
            <person name="Field M.C."/>
            <person name="Kuo A."/>
            <person name="Paredez A."/>
            <person name="Chapman J."/>
            <person name="Pham J."/>
            <person name="Shu S."/>
            <person name="Neupane R."/>
            <person name="Cipriano M."/>
            <person name="Mancuso J."/>
            <person name="Tu H."/>
            <person name="Salamov A."/>
            <person name="Lindquist E."/>
            <person name="Shapiro H."/>
            <person name="Lucas S."/>
            <person name="Grigoriev I.V."/>
            <person name="Cande W.Z."/>
            <person name="Fulton C."/>
            <person name="Rokhsar D.S."/>
            <person name="Dawson S.C."/>
        </authorList>
    </citation>
    <scope>NUCLEOTIDE SEQUENCE [LARGE SCALE GENOMIC DNA]</scope>
    <source>
        <strain evidence="2 3">NEG-M</strain>
    </source>
</reference>
<proteinExistence type="predicted"/>
<keyword evidence="1" id="KW-0472">Membrane</keyword>
<name>D2VUN9_NAEGR</name>
<dbReference type="VEuPathDB" id="AmoebaDB:NAEGRDRAFT_72731"/>
<dbReference type="EMBL" id="GG738899">
    <property type="protein sequence ID" value="EFC39486.1"/>
    <property type="molecule type" value="Genomic_DNA"/>
</dbReference>
<dbReference type="RefSeq" id="XP_002672230.1">
    <property type="nucleotide sequence ID" value="XM_002672184.1"/>
</dbReference>
<organism evidence="3">
    <name type="scientific">Naegleria gruberi</name>
    <name type="common">Amoeba</name>
    <dbReference type="NCBI Taxonomy" id="5762"/>
    <lineage>
        <taxon>Eukaryota</taxon>
        <taxon>Discoba</taxon>
        <taxon>Heterolobosea</taxon>
        <taxon>Tetramitia</taxon>
        <taxon>Eutetramitia</taxon>
        <taxon>Vahlkampfiidae</taxon>
        <taxon>Naegleria</taxon>
    </lineage>
</organism>
<evidence type="ECO:0000313" key="3">
    <source>
        <dbReference type="Proteomes" id="UP000006671"/>
    </source>
</evidence>
<dbReference type="GeneID" id="8850914"/>
<evidence type="ECO:0000313" key="2">
    <source>
        <dbReference type="EMBL" id="EFC39486.1"/>
    </source>
</evidence>
<dbReference type="OrthoDB" id="10261676at2759"/>